<accession>A0A1J5QNJ4</accession>
<name>A0A1J5QNJ4_9ZZZZ</name>
<evidence type="ECO:0000313" key="2">
    <source>
        <dbReference type="EMBL" id="OIQ81471.1"/>
    </source>
</evidence>
<proteinExistence type="predicted"/>
<dbReference type="AlphaFoldDB" id="A0A1J5QNJ4"/>
<gene>
    <name evidence="2" type="ORF">GALL_367630</name>
</gene>
<feature type="transmembrane region" description="Helical" evidence="1">
    <location>
        <begin position="189"/>
        <end position="212"/>
    </location>
</feature>
<organism evidence="2">
    <name type="scientific">mine drainage metagenome</name>
    <dbReference type="NCBI Taxonomy" id="410659"/>
    <lineage>
        <taxon>unclassified sequences</taxon>
        <taxon>metagenomes</taxon>
        <taxon>ecological metagenomes</taxon>
    </lineage>
</organism>
<evidence type="ECO:0000256" key="1">
    <source>
        <dbReference type="SAM" id="Phobius"/>
    </source>
</evidence>
<sequence length="215" mass="23566">MRRLSRLFHAFWHRPRLIGATIFGALLFALLAPRFGAAPGLLLAFDIASAAYLAAIGWMMATSAPAAALRRAERHRDGRWTVLLLSLLLSAVVLLALHLALRGGAHARRPDLLLAGASIVLSWLFFGVVFAQAYAHADLLARRAAAPALLFPGSRDPDYWDYLYFSLILSMTFQTSDVSIADHRLRRVVLLHSVVAFFFNVFIIAQTVSAIGGSL</sequence>
<keyword evidence="1" id="KW-0812">Transmembrane</keyword>
<reference evidence="2" key="1">
    <citation type="submission" date="2016-10" db="EMBL/GenBank/DDBJ databases">
        <title>Sequence of Gallionella enrichment culture.</title>
        <authorList>
            <person name="Poehlein A."/>
            <person name="Muehling M."/>
            <person name="Daniel R."/>
        </authorList>
    </citation>
    <scope>NUCLEOTIDE SEQUENCE</scope>
</reference>
<dbReference type="EMBL" id="MLJW01000921">
    <property type="protein sequence ID" value="OIQ81471.1"/>
    <property type="molecule type" value="Genomic_DNA"/>
</dbReference>
<dbReference type="InterPro" id="IPR009781">
    <property type="entry name" value="DUF1345"/>
</dbReference>
<protein>
    <submittedName>
        <fullName evidence="2">Uncharacterized protein</fullName>
    </submittedName>
</protein>
<feature type="transmembrane region" description="Helical" evidence="1">
    <location>
        <begin position="113"/>
        <end position="135"/>
    </location>
</feature>
<keyword evidence="1" id="KW-0472">Membrane</keyword>
<feature type="transmembrane region" description="Helical" evidence="1">
    <location>
        <begin position="47"/>
        <end position="68"/>
    </location>
</feature>
<comment type="caution">
    <text evidence="2">The sequence shown here is derived from an EMBL/GenBank/DDBJ whole genome shotgun (WGS) entry which is preliminary data.</text>
</comment>
<feature type="transmembrane region" description="Helical" evidence="1">
    <location>
        <begin position="80"/>
        <end position="101"/>
    </location>
</feature>
<dbReference type="Pfam" id="PF07077">
    <property type="entry name" value="DUF1345"/>
    <property type="match status" value="1"/>
</dbReference>
<keyword evidence="1" id="KW-1133">Transmembrane helix</keyword>